<evidence type="ECO:0000256" key="1">
    <source>
        <dbReference type="ARBA" id="ARBA00004752"/>
    </source>
</evidence>
<comment type="pathway">
    <text evidence="1 7">Cell wall biogenesis; peptidoglycan biosynthesis.</text>
</comment>
<dbReference type="PROSITE" id="PS52029">
    <property type="entry name" value="LD_TPASE"/>
    <property type="match status" value="1"/>
</dbReference>
<dbReference type="SUPFAM" id="SSF141523">
    <property type="entry name" value="L,D-transpeptidase catalytic domain-like"/>
    <property type="match status" value="1"/>
</dbReference>
<evidence type="ECO:0000256" key="5">
    <source>
        <dbReference type="ARBA" id="ARBA00022984"/>
    </source>
</evidence>
<dbReference type="InterPro" id="IPR038063">
    <property type="entry name" value="Transpep_catalytic_dom"/>
</dbReference>
<keyword evidence="3" id="KW-0808">Transferase</keyword>
<dbReference type="AlphaFoldDB" id="A0A4R8FZU1"/>
<dbReference type="EMBL" id="SOEB01000008">
    <property type="protein sequence ID" value="TDX29700.1"/>
    <property type="molecule type" value="Genomic_DNA"/>
</dbReference>
<dbReference type="Pfam" id="PF03734">
    <property type="entry name" value="YkuD"/>
    <property type="match status" value="1"/>
</dbReference>
<dbReference type="GO" id="GO:0004180">
    <property type="term" value="F:carboxypeptidase activity"/>
    <property type="evidence" value="ECO:0007669"/>
    <property type="project" value="UniProtKB-ARBA"/>
</dbReference>
<evidence type="ECO:0000313" key="9">
    <source>
        <dbReference type="EMBL" id="TDX29700.1"/>
    </source>
</evidence>
<sequence>MDIVISSAGDGWEARFGDHRWRCAVGRGGIGEKRGEGDHISPEGCWPIRRILYRPDRVAAPPAPHLHCIAIAPGDGWCDAPDHPEYNRPVRLPFPESHETLWREDALYDIVGVLGFNDDPVVAGAGSAIFIHVASPGYGPTEGCAALARDDLLELLSRIDGDTRLCFRKAD</sequence>
<evidence type="ECO:0000256" key="4">
    <source>
        <dbReference type="ARBA" id="ARBA00022960"/>
    </source>
</evidence>
<dbReference type="GO" id="GO:0008360">
    <property type="term" value="P:regulation of cell shape"/>
    <property type="evidence" value="ECO:0007669"/>
    <property type="project" value="UniProtKB-UniRule"/>
</dbReference>
<feature type="active site" description="Nucleophile" evidence="7">
    <location>
        <position position="144"/>
    </location>
</feature>
<dbReference type="Proteomes" id="UP000295484">
    <property type="component" value="Unassembled WGS sequence"/>
</dbReference>
<evidence type="ECO:0000256" key="7">
    <source>
        <dbReference type="PROSITE-ProRule" id="PRU01373"/>
    </source>
</evidence>
<comment type="caution">
    <text evidence="9">The sequence shown here is derived from an EMBL/GenBank/DDBJ whole genome shotgun (WGS) entry which is preliminary data.</text>
</comment>
<proteinExistence type="inferred from homology"/>
<dbReference type="PANTHER" id="PTHR38589">
    <property type="entry name" value="BLR0621 PROTEIN"/>
    <property type="match status" value="1"/>
</dbReference>
<evidence type="ECO:0000259" key="8">
    <source>
        <dbReference type="PROSITE" id="PS52029"/>
    </source>
</evidence>
<evidence type="ECO:0000313" key="10">
    <source>
        <dbReference type="Proteomes" id="UP000295484"/>
    </source>
</evidence>
<name>A0A4R8FZU1_9RHOB</name>
<dbReference type="PANTHER" id="PTHR38589:SF1">
    <property type="entry name" value="BLR0621 PROTEIN"/>
    <property type="match status" value="1"/>
</dbReference>
<feature type="active site" description="Proton donor/acceptor" evidence="7">
    <location>
        <position position="132"/>
    </location>
</feature>
<protein>
    <submittedName>
        <fullName evidence="9">L,D-transpeptidase-like protein</fullName>
    </submittedName>
</protein>
<accession>A0A4R8FZU1</accession>
<keyword evidence="4 7" id="KW-0133">Cell shape</keyword>
<evidence type="ECO:0000256" key="3">
    <source>
        <dbReference type="ARBA" id="ARBA00022679"/>
    </source>
</evidence>
<comment type="similarity">
    <text evidence="2">Belongs to the YkuD family.</text>
</comment>
<feature type="domain" description="L,D-TPase catalytic" evidence="8">
    <location>
        <begin position="1"/>
        <end position="168"/>
    </location>
</feature>
<dbReference type="GO" id="GO:0071555">
    <property type="term" value="P:cell wall organization"/>
    <property type="evidence" value="ECO:0007669"/>
    <property type="project" value="UniProtKB-UniRule"/>
</dbReference>
<dbReference type="InterPro" id="IPR005490">
    <property type="entry name" value="LD_TPept_cat_dom"/>
</dbReference>
<dbReference type="UniPathway" id="UPA00219"/>
<dbReference type="GO" id="GO:0016740">
    <property type="term" value="F:transferase activity"/>
    <property type="evidence" value="ECO:0007669"/>
    <property type="project" value="UniProtKB-KW"/>
</dbReference>
<gene>
    <name evidence="9" type="ORF">EV657_108120</name>
</gene>
<dbReference type="GO" id="GO:0009252">
    <property type="term" value="P:peptidoglycan biosynthetic process"/>
    <property type="evidence" value="ECO:0007669"/>
    <property type="project" value="UniProtKB-UniPathway"/>
</dbReference>
<keyword evidence="6 7" id="KW-0961">Cell wall biogenesis/degradation</keyword>
<keyword evidence="5 7" id="KW-0573">Peptidoglycan synthesis</keyword>
<reference evidence="9 10" key="1">
    <citation type="submission" date="2019-03" db="EMBL/GenBank/DDBJ databases">
        <title>Genomic Encyclopedia of Type Strains, Phase IV (KMG-IV): sequencing the most valuable type-strain genomes for metagenomic binning, comparative biology and taxonomic classification.</title>
        <authorList>
            <person name="Goeker M."/>
        </authorList>
    </citation>
    <scope>NUCLEOTIDE SEQUENCE [LARGE SCALE GENOMIC DNA]</scope>
    <source>
        <strain evidence="9 10">JA181</strain>
    </source>
</reference>
<organism evidence="9 10">
    <name type="scientific">Rhodovulum visakhapatnamense</name>
    <dbReference type="NCBI Taxonomy" id="364297"/>
    <lineage>
        <taxon>Bacteria</taxon>
        <taxon>Pseudomonadati</taxon>
        <taxon>Pseudomonadota</taxon>
        <taxon>Alphaproteobacteria</taxon>
        <taxon>Rhodobacterales</taxon>
        <taxon>Paracoccaceae</taxon>
        <taxon>Rhodovulum</taxon>
    </lineage>
</organism>
<evidence type="ECO:0000256" key="6">
    <source>
        <dbReference type="ARBA" id="ARBA00023316"/>
    </source>
</evidence>
<evidence type="ECO:0000256" key="2">
    <source>
        <dbReference type="ARBA" id="ARBA00005992"/>
    </source>
</evidence>